<sequence>MSCSSQTGFRANRFVMFRCQKWGFTSGFTPVSPRTKTGSLARGGVDVELRHFKDETNCIRTYRNHSQCARCLSHEPCRAASHWMVLVTPRETRVCLLRYDGYSERETSGRVYLAGEFGFSLTLDFTRDAARGLRPARGRADVAHLKKTPGNEYRPESLHQYIH</sequence>
<dbReference type="AlphaFoldDB" id="A0AAE1CQ96"/>
<dbReference type="EMBL" id="JAWDGP010007194">
    <property type="protein sequence ID" value="KAK3728284.1"/>
    <property type="molecule type" value="Genomic_DNA"/>
</dbReference>
<dbReference type="Proteomes" id="UP001283361">
    <property type="component" value="Unassembled WGS sequence"/>
</dbReference>
<accession>A0AAE1CQ96</accession>
<evidence type="ECO:0000313" key="2">
    <source>
        <dbReference type="Proteomes" id="UP001283361"/>
    </source>
</evidence>
<keyword evidence="2" id="KW-1185">Reference proteome</keyword>
<organism evidence="1 2">
    <name type="scientific">Elysia crispata</name>
    <name type="common">lettuce slug</name>
    <dbReference type="NCBI Taxonomy" id="231223"/>
    <lineage>
        <taxon>Eukaryota</taxon>
        <taxon>Metazoa</taxon>
        <taxon>Spiralia</taxon>
        <taxon>Lophotrochozoa</taxon>
        <taxon>Mollusca</taxon>
        <taxon>Gastropoda</taxon>
        <taxon>Heterobranchia</taxon>
        <taxon>Euthyneura</taxon>
        <taxon>Panpulmonata</taxon>
        <taxon>Sacoglossa</taxon>
        <taxon>Placobranchoidea</taxon>
        <taxon>Plakobranchidae</taxon>
        <taxon>Elysia</taxon>
    </lineage>
</organism>
<proteinExistence type="predicted"/>
<comment type="caution">
    <text evidence="1">The sequence shown here is derived from an EMBL/GenBank/DDBJ whole genome shotgun (WGS) entry which is preliminary data.</text>
</comment>
<protein>
    <submittedName>
        <fullName evidence="1">Uncharacterized protein</fullName>
    </submittedName>
</protein>
<reference evidence="1" key="1">
    <citation type="journal article" date="2023" name="G3 (Bethesda)">
        <title>A reference genome for the long-term kleptoplast-retaining sea slug Elysia crispata morphotype clarki.</title>
        <authorList>
            <person name="Eastman K.E."/>
            <person name="Pendleton A.L."/>
            <person name="Shaikh M.A."/>
            <person name="Suttiyut T."/>
            <person name="Ogas R."/>
            <person name="Tomko P."/>
            <person name="Gavelis G."/>
            <person name="Widhalm J.R."/>
            <person name="Wisecaver J.H."/>
        </authorList>
    </citation>
    <scope>NUCLEOTIDE SEQUENCE</scope>
    <source>
        <strain evidence="1">ECLA1</strain>
    </source>
</reference>
<name>A0AAE1CQ96_9GAST</name>
<gene>
    <name evidence="1" type="ORF">RRG08_060071</name>
</gene>
<evidence type="ECO:0000313" key="1">
    <source>
        <dbReference type="EMBL" id="KAK3728284.1"/>
    </source>
</evidence>